<dbReference type="GO" id="GO:0016020">
    <property type="term" value="C:membrane"/>
    <property type="evidence" value="ECO:0007669"/>
    <property type="project" value="UniProtKB-SubCell"/>
</dbReference>
<dbReference type="AlphaFoldDB" id="A0A2A3EDD4"/>
<evidence type="ECO:0000256" key="8">
    <source>
        <dbReference type="ARBA" id="ARBA00023224"/>
    </source>
</evidence>
<keyword evidence="4" id="KW-0552">Olfaction</keyword>
<dbReference type="GO" id="GO:0007165">
    <property type="term" value="P:signal transduction"/>
    <property type="evidence" value="ECO:0007669"/>
    <property type="project" value="UniProtKB-KW"/>
</dbReference>
<evidence type="ECO:0000256" key="10">
    <source>
        <dbReference type="SAM" id="Phobius"/>
    </source>
</evidence>
<organism evidence="11 12">
    <name type="scientific">Apis cerana cerana</name>
    <name type="common">Oriental honeybee</name>
    <dbReference type="NCBI Taxonomy" id="94128"/>
    <lineage>
        <taxon>Eukaryota</taxon>
        <taxon>Metazoa</taxon>
        <taxon>Ecdysozoa</taxon>
        <taxon>Arthropoda</taxon>
        <taxon>Hexapoda</taxon>
        <taxon>Insecta</taxon>
        <taxon>Pterygota</taxon>
        <taxon>Neoptera</taxon>
        <taxon>Endopterygota</taxon>
        <taxon>Hymenoptera</taxon>
        <taxon>Apocrita</taxon>
        <taxon>Aculeata</taxon>
        <taxon>Apoidea</taxon>
        <taxon>Anthophila</taxon>
        <taxon>Apidae</taxon>
        <taxon>Apis</taxon>
    </lineage>
</organism>
<feature type="region of interest" description="Disordered" evidence="9">
    <location>
        <begin position="21"/>
        <end position="42"/>
    </location>
</feature>
<dbReference type="OrthoDB" id="6597368at2759"/>
<dbReference type="Proteomes" id="UP000242457">
    <property type="component" value="Unassembled WGS sequence"/>
</dbReference>
<evidence type="ECO:0000256" key="2">
    <source>
        <dbReference type="ARBA" id="ARBA00022606"/>
    </source>
</evidence>
<feature type="transmembrane region" description="Helical" evidence="10">
    <location>
        <begin position="101"/>
        <end position="134"/>
    </location>
</feature>
<keyword evidence="5 10" id="KW-1133">Transmembrane helix</keyword>
<proteinExistence type="predicted"/>
<evidence type="ECO:0000256" key="3">
    <source>
        <dbReference type="ARBA" id="ARBA00022692"/>
    </source>
</evidence>
<keyword evidence="2" id="KW-0716">Sensory transduction</keyword>
<keyword evidence="8" id="KW-0807">Transducer</keyword>
<evidence type="ECO:0000256" key="1">
    <source>
        <dbReference type="ARBA" id="ARBA00004141"/>
    </source>
</evidence>
<reference evidence="11 12" key="1">
    <citation type="submission" date="2014-07" db="EMBL/GenBank/DDBJ databases">
        <title>Genomic and transcriptomic analysis on Apis cerana provide comprehensive insights into honey bee biology.</title>
        <authorList>
            <person name="Diao Q."/>
            <person name="Sun L."/>
            <person name="Zheng H."/>
            <person name="Zheng H."/>
            <person name="Xu S."/>
            <person name="Wang S."/>
            <person name="Zeng Z."/>
            <person name="Hu F."/>
            <person name="Su S."/>
            <person name="Wu J."/>
        </authorList>
    </citation>
    <scope>NUCLEOTIDE SEQUENCE [LARGE SCALE GENOMIC DNA]</scope>
    <source>
        <tissue evidence="11">Pupae without intestine</tissue>
    </source>
</reference>
<feature type="transmembrane region" description="Helical" evidence="10">
    <location>
        <begin position="61"/>
        <end position="81"/>
    </location>
</feature>
<dbReference type="Pfam" id="PF02949">
    <property type="entry name" value="7tm_6"/>
    <property type="match status" value="1"/>
</dbReference>
<evidence type="ECO:0000313" key="12">
    <source>
        <dbReference type="Proteomes" id="UP000242457"/>
    </source>
</evidence>
<keyword evidence="7 11" id="KW-0675">Receptor</keyword>
<dbReference type="InterPro" id="IPR004117">
    <property type="entry name" value="7tm6_olfct_rcpt"/>
</dbReference>
<dbReference type="GO" id="GO:0004984">
    <property type="term" value="F:olfactory receptor activity"/>
    <property type="evidence" value="ECO:0007669"/>
    <property type="project" value="InterPro"/>
</dbReference>
<dbReference type="GO" id="GO:0005549">
    <property type="term" value="F:odorant binding"/>
    <property type="evidence" value="ECO:0007669"/>
    <property type="project" value="InterPro"/>
</dbReference>
<comment type="subcellular location">
    <subcellularLocation>
        <location evidence="1">Membrane</location>
        <topology evidence="1">Multi-pass membrane protein</topology>
    </subcellularLocation>
</comment>
<evidence type="ECO:0000256" key="7">
    <source>
        <dbReference type="ARBA" id="ARBA00023170"/>
    </source>
</evidence>
<dbReference type="EMBL" id="KZ288277">
    <property type="protein sequence ID" value="PBC29720.1"/>
    <property type="molecule type" value="Genomic_DNA"/>
</dbReference>
<keyword evidence="3 10" id="KW-0812">Transmembrane</keyword>
<sequence length="140" mass="16410">MLINRENIILVTSMLESKPFQPETEEEVDMRDKCEKQARPNQKRRYDRYAFIKIDRFKLNAIYFAILVELSVMSLSFGGLLKAENHKLPYRMWLPYNYTSSSAYIFIYTQQVISLIIGAMIHIACDSFIWALLIASIFPT</sequence>
<evidence type="ECO:0000313" key="11">
    <source>
        <dbReference type="EMBL" id="PBC29720.1"/>
    </source>
</evidence>
<protein>
    <submittedName>
        <fullName evidence="11">Odorant receptor</fullName>
    </submittedName>
</protein>
<evidence type="ECO:0000256" key="4">
    <source>
        <dbReference type="ARBA" id="ARBA00022725"/>
    </source>
</evidence>
<evidence type="ECO:0000256" key="9">
    <source>
        <dbReference type="SAM" id="MobiDB-lite"/>
    </source>
</evidence>
<evidence type="ECO:0000256" key="6">
    <source>
        <dbReference type="ARBA" id="ARBA00023136"/>
    </source>
</evidence>
<dbReference type="STRING" id="94128.A0A2A3EDD4"/>
<accession>A0A2A3EDD4</accession>
<name>A0A2A3EDD4_APICC</name>
<evidence type="ECO:0000256" key="5">
    <source>
        <dbReference type="ARBA" id="ARBA00022989"/>
    </source>
</evidence>
<keyword evidence="12" id="KW-1185">Reference proteome</keyword>
<keyword evidence="6 10" id="KW-0472">Membrane</keyword>
<gene>
    <name evidence="11" type="ORF">APICC_07005</name>
</gene>